<keyword evidence="3" id="KW-0808">Transferase</keyword>
<dbReference type="GO" id="GO:0016301">
    <property type="term" value="F:kinase activity"/>
    <property type="evidence" value="ECO:0007669"/>
    <property type="project" value="UniProtKB-KW"/>
</dbReference>
<gene>
    <name evidence="7" type="ORF">PBT88_03515</name>
</gene>
<keyword evidence="4 7" id="KW-0418">Kinase</keyword>
<dbReference type="EC" id="2.7.13.3" evidence="2"/>
<name>A0ABY7NRF4_9SPHN</name>
<evidence type="ECO:0000313" key="8">
    <source>
        <dbReference type="Proteomes" id="UP001210865"/>
    </source>
</evidence>
<comment type="catalytic activity">
    <reaction evidence="1">
        <text>ATP + protein L-histidine = ADP + protein N-phospho-L-histidine.</text>
        <dbReference type="EC" id="2.7.13.3"/>
    </reaction>
</comment>
<dbReference type="InterPro" id="IPR003594">
    <property type="entry name" value="HATPase_dom"/>
</dbReference>
<dbReference type="SMART" id="SM00387">
    <property type="entry name" value="HATPase_c"/>
    <property type="match status" value="1"/>
</dbReference>
<dbReference type="PROSITE" id="PS50109">
    <property type="entry name" value="HIS_KIN"/>
    <property type="match status" value="1"/>
</dbReference>
<keyword evidence="5" id="KW-0902">Two-component regulatory system</keyword>
<feature type="domain" description="Histidine kinase" evidence="6">
    <location>
        <begin position="568"/>
        <end position="786"/>
    </location>
</feature>
<evidence type="ECO:0000256" key="4">
    <source>
        <dbReference type="ARBA" id="ARBA00022777"/>
    </source>
</evidence>
<evidence type="ECO:0000313" key="7">
    <source>
        <dbReference type="EMBL" id="WBO23218.1"/>
    </source>
</evidence>
<evidence type="ECO:0000256" key="2">
    <source>
        <dbReference type="ARBA" id="ARBA00012438"/>
    </source>
</evidence>
<dbReference type="InterPro" id="IPR036890">
    <property type="entry name" value="HATPase_C_sf"/>
</dbReference>
<proteinExistence type="predicted"/>
<organism evidence="7 8">
    <name type="scientific">Sphingomonas abietis</name>
    <dbReference type="NCBI Taxonomy" id="3012344"/>
    <lineage>
        <taxon>Bacteria</taxon>
        <taxon>Pseudomonadati</taxon>
        <taxon>Pseudomonadota</taxon>
        <taxon>Alphaproteobacteria</taxon>
        <taxon>Sphingomonadales</taxon>
        <taxon>Sphingomonadaceae</taxon>
        <taxon>Sphingomonas</taxon>
    </lineage>
</organism>
<evidence type="ECO:0000259" key="6">
    <source>
        <dbReference type="PROSITE" id="PS50109"/>
    </source>
</evidence>
<dbReference type="PRINTS" id="PR00344">
    <property type="entry name" value="BCTRLSENSOR"/>
</dbReference>
<dbReference type="InterPro" id="IPR050736">
    <property type="entry name" value="Sensor_HK_Regulatory"/>
</dbReference>
<evidence type="ECO:0000256" key="3">
    <source>
        <dbReference type="ARBA" id="ARBA00022679"/>
    </source>
</evidence>
<dbReference type="InterPro" id="IPR005467">
    <property type="entry name" value="His_kinase_dom"/>
</dbReference>
<sequence length="786" mass="89528">MILELGAELISSDAVALYELVKNGIDAGSDEVEIEMQVVLRRSAFNEALEDIEAGEEVGEVRRGVIRQLETGAPAIARRAFQRALEGAGDDPDDFETVLREAFHEHNWLEVRDTGHGMTAADLEEKFLTIGTRSRRSQKVDDDGRFIQPSRTILGDKGVGRLSAMRLGDHMIVTTSTSGERYENLLDIDWDRFSHESRLLIGEIELAPHRGERKTDPRICGTTITIRNLRGDWDAATFREMVEGQFRRTVDPFPTSRREPGWRDPDEIFDFRFNGRRQDIPALPQWLLDQAHAVVTAEYYIRRDGSPRLRGDIEYRLRGRQKQFELIEAELISLTDPIADRQIRTGPRTLRELGPFKIRFYWYNRRILKEVPELNKKRGDVLDEVNAWAGGLMVFRDFFRIPPYGGQDDDWLELDKKALSARGYKVNRSQIIGSVNLTARNHHLVEQTNREGFADNPFKQVLVGMLRHVLISEFRQFIENVDKEKKLIDDTTTDDLDERIAATKEGIARKLLELRKAAPQATPTINQLEQMTTELARHIDHAKAMAREYEDDRSKFVHLAGIGLMVEFILHEIGRSSARALDAIGDIDEDLLGRTDIAALGTLQDQLSTLAKRVDTLDPLSTSRRQTKSTFDIMEVVNQVVDGRSQQFARHGIAVEITGPRRPMKIKAVRGMLIQIIENLVENSVYWLKVEGRRQRGFQPRIQIEVDAGARELRFSDNGPGIAQSSAEEVFEPFKTSKPPGQGRGLGLYISRELARYHDWALSLDTDELNEDDRLSTFVLELGDSK</sequence>
<dbReference type="Pfam" id="PF02518">
    <property type="entry name" value="HATPase_c"/>
    <property type="match status" value="1"/>
</dbReference>
<dbReference type="Pfam" id="PF13589">
    <property type="entry name" value="HATPase_c_3"/>
    <property type="match status" value="1"/>
</dbReference>
<dbReference type="EMBL" id="CP115174">
    <property type="protein sequence ID" value="WBO23218.1"/>
    <property type="molecule type" value="Genomic_DNA"/>
</dbReference>
<dbReference type="InterPro" id="IPR004358">
    <property type="entry name" value="Sig_transdc_His_kin-like_C"/>
</dbReference>
<keyword evidence="8" id="KW-1185">Reference proteome</keyword>
<dbReference type="Proteomes" id="UP001210865">
    <property type="component" value="Chromosome"/>
</dbReference>
<dbReference type="PANTHER" id="PTHR43711">
    <property type="entry name" value="TWO-COMPONENT HISTIDINE KINASE"/>
    <property type="match status" value="1"/>
</dbReference>
<dbReference type="Gene3D" id="3.30.565.10">
    <property type="entry name" value="Histidine kinase-like ATPase, C-terminal domain"/>
    <property type="match status" value="2"/>
</dbReference>
<accession>A0ABY7NRF4</accession>
<dbReference type="PANTHER" id="PTHR43711:SF1">
    <property type="entry name" value="HISTIDINE KINASE 1"/>
    <property type="match status" value="1"/>
</dbReference>
<dbReference type="RefSeq" id="WP_270077853.1">
    <property type="nucleotide sequence ID" value="NZ_CP115174.1"/>
</dbReference>
<protein>
    <recommendedName>
        <fullName evidence="2">histidine kinase</fullName>
        <ecNumber evidence="2">2.7.13.3</ecNumber>
    </recommendedName>
</protein>
<dbReference type="SUPFAM" id="SSF55874">
    <property type="entry name" value="ATPase domain of HSP90 chaperone/DNA topoisomerase II/histidine kinase"/>
    <property type="match status" value="2"/>
</dbReference>
<evidence type="ECO:0000256" key="5">
    <source>
        <dbReference type="ARBA" id="ARBA00023012"/>
    </source>
</evidence>
<reference evidence="7 8" key="1">
    <citation type="submission" date="2022-12" db="EMBL/GenBank/DDBJ databases">
        <title>Sphingomonas abieness sp. nov., an endophytic bacterium isolated from Abies koreana.</title>
        <authorList>
            <person name="Jiang L."/>
            <person name="Lee J."/>
        </authorList>
    </citation>
    <scope>NUCLEOTIDE SEQUENCE [LARGE SCALE GENOMIC DNA]</scope>
    <source>
        <strain evidence="8">PAMB 00755</strain>
    </source>
</reference>
<evidence type="ECO:0000256" key="1">
    <source>
        <dbReference type="ARBA" id="ARBA00000085"/>
    </source>
</evidence>